<protein>
    <recommendedName>
        <fullName evidence="1">ABC transporter domain-containing protein</fullName>
    </recommendedName>
</protein>
<dbReference type="Pfam" id="PF00005">
    <property type="entry name" value="ABC_tran"/>
    <property type="match status" value="1"/>
</dbReference>
<evidence type="ECO:0000259" key="1">
    <source>
        <dbReference type="Pfam" id="PF00005"/>
    </source>
</evidence>
<reference evidence="3" key="1">
    <citation type="journal article" date="2011" name="Stand. Genomic Sci.">
        <title>Non-contiguous finished genome sequence of the opportunistic oral pathogen Prevotella multisaccharivorax type strain (PPPA20).</title>
        <authorList>
            <person name="Pati A."/>
            <person name="Gronow S."/>
            <person name="Lu M."/>
            <person name="Lapidus A."/>
            <person name="Nolan M."/>
            <person name="Lucas S."/>
            <person name="Hammon N."/>
            <person name="Deshpande S."/>
            <person name="Cheng J.F."/>
            <person name="Tapia R."/>
            <person name="Han C."/>
            <person name="Goodwin L."/>
            <person name="Pitluck S."/>
            <person name="Liolios K."/>
            <person name="Pagani I."/>
            <person name="Mavromatis K."/>
            <person name="Mikhailova N."/>
            <person name="Huntemann M."/>
            <person name="Chen A."/>
            <person name="Palaniappan K."/>
            <person name="Land M."/>
            <person name="Hauser L."/>
            <person name="Detter J.C."/>
            <person name="Brambilla E.M."/>
            <person name="Rohde M."/>
            <person name="Goker M."/>
            <person name="Woyke T."/>
            <person name="Bristow J."/>
            <person name="Eisen J.A."/>
            <person name="Markowitz V."/>
            <person name="Hugenholtz P."/>
            <person name="Kyrpides N.C."/>
            <person name="Klenk H.P."/>
            <person name="Ivanova N."/>
        </authorList>
    </citation>
    <scope>NUCLEOTIDE SEQUENCE [LARGE SCALE GENOMIC DNA]</scope>
    <source>
        <strain evidence="3">DSM 17128</strain>
    </source>
</reference>
<accession>F8NBL8</accession>
<sequence length="185" mass="20120">MLEFKDVSVALRGGGFSPPFSLIVEDGERVCLHGGPHTGKSRILLAALGLCPLASGFITLDGELISLGSAPYFRTMMAYVPQALPEGDITLAEICRSLQVNVDKLTEIKAEQYSQKFSDFESAVVQKLLLSVASLLDRKILLVDNVIPSYEVDALLGKIAARGIEIIYTCKDSRLSFDKEINLSI</sequence>
<dbReference type="RefSeq" id="WP_007575899.1">
    <property type="nucleotide sequence ID" value="NZ_BPTS01000002.1"/>
</dbReference>
<dbReference type="HOGENOM" id="CLU_000604_1_12_10"/>
<dbReference type="SUPFAM" id="SSF52540">
    <property type="entry name" value="P-loop containing nucleoside triphosphate hydrolases"/>
    <property type="match status" value="1"/>
</dbReference>
<organism evidence="2 3">
    <name type="scientific">Hallella multisaccharivorax DSM 17128</name>
    <dbReference type="NCBI Taxonomy" id="688246"/>
    <lineage>
        <taxon>Bacteria</taxon>
        <taxon>Pseudomonadati</taxon>
        <taxon>Bacteroidota</taxon>
        <taxon>Bacteroidia</taxon>
        <taxon>Bacteroidales</taxon>
        <taxon>Prevotellaceae</taxon>
        <taxon>Hallella</taxon>
    </lineage>
</organism>
<dbReference type="EMBL" id="GL945017">
    <property type="protein sequence ID" value="EGN57980.1"/>
    <property type="molecule type" value="Genomic_DNA"/>
</dbReference>
<dbReference type="Gene3D" id="3.40.50.300">
    <property type="entry name" value="P-loop containing nucleotide triphosphate hydrolases"/>
    <property type="match status" value="1"/>
</dbReference>
<dbReference type="Proteomes" id="UP000002772">
    <property type="component" value="Unassembled WGS sequence"/>
</dbReference>
<proteinExistence type="predicted"/>
<evidence type="ECO:0000313" key="3">
    <source>
        <dbReference type="Proteomes" id="UP000002772"/>
    </source>
</evidence>
<evidence type="ECO:0000313" key="2">
    <source>
        <dbReference type="EMBL" id="EGN57980.1"/>
    </source>
</evidence>
<dbReference type="InterPro" id="IPR027417">
    <property type="entry name" value="P-loop_NTPase"/>
</dbReference>
<keyword evidence="3" id="KW-1185">Reference proteome</keyword>
<dbReference type="GO" id="GO:0005524">
    <property type="term" value="F:ATP binding"/>
    <property type="evidence" value="ECO:0007669"/>
    <property type="project" value="InterPro"/>
</dbReference>
<dbReference type="InterPro" id="IPR003439">
    <property type="entry name" value="ABC_transporter-like_ATP-bd"/>
</dbReference>
<dbReference type="eggNOG" id="COG4988">
    <property type="taxonomic scope" value="Bacteria"/>
</dbReference>
<dbReference type="OrthoDB" id="1119394at2"/>
<gene>
    <name evidence="2" type="ORF">Premu_2626</name>
</gene>
<dbReference type="AlphaFoldDB" id="F8NBL8"/>
<feature type="domain" description="ABC transporter" evidence="1">
    <location>
        <begin position="20"/>
        <end position="145"/>
    </location>
</feature>
<dbReference type="GO" id="GO:0016887">
    <property type="term" value="F:ATP hydrolysis activity"/>
    <property type="evidence" value="ECO:0007669"/>
    <property type="project" value="InterPro"/>
</dbReference>
<dbReference type="STRING" id="688246.Premu_2626"/>
<name>F8NBL8_9BACT</name>